<reference evidence="6 7" key="1">
    <citation type="submission" date="2021-02" db="EMBL/GenBank/DDBJ databases">
        <title>Genome assembly of Pseudopithomyces chartarum.</title>
        <authorList>
            <person name="Jauregui R."/>
            <person name="Singh J."/>
            <person name="Voisey C."/>
        </authorList>
    </citation>
    <scope>NUCLEOTIDE SEQUENCE [LARGE SCALE GENOMIC DNA]</scope>
    <source>
        <strain evidence="6 7">AGR01</strain>
    </source>
</reference>
<evidence type="ECO:0000313" key="6">
    <source>
        <dbReference type="EMBL" id="KAK3200903.1"/>
    </source>
</evidence>
<keyword evidence="3" id="KW-0963">Cytoplasm</keyword>
<feature type="region of interest" description="Disordered" evidence="5">
    <location>
        <begin position="1"/>
        <end position="33"/>
    </location>
</feature>
<dbReference type="Gene3D" id="2.30.29.30">
    <property type="entry name" value="Pleckstrin-homology domain (PH domain)/Phosphotyrosine-binding domain (PTB)"/>
    <property type="match status" value="1"/>
</dbReference>
<organism evidence="6 7">
    <name type="scientific">Pseudopithomyces chartarum</name>
    <dbReference type="NCBI Taxonomy" id="1892770"/>
    <lineage>
        <taxon>Eukaryota</taxon>
        <taxon>Fungi</taxon>
        <taxon>Dikarya</taxon>
        <taxon>Ascomycota</taxon>
        <taxon>Pezizomycotina</taxon>
        <taxon>Dothideomycetes</taxon>
        <taxon>Pleosporomycetidae</taxon>
        <taxon>Pleosporales</taxon>
        <taxon>Massarineae</taxon>
        <taxon>Didymosphaeriaceae</taxon>
        <taxon>Pseudopithomyces</taxon>
    </lineage>
</organism>
<dbReference type="InterPro" id="IPR011993">
    <property type="entry name" value="PH-like_dom_sf"/>
</dbReference>
<evidence type="ECO:0000256" key="3">
    <source>
        <dbReference type="ARBA" id="ARBA00022490"/>
    </source>
</evidence>
<evidence type="ECO:0000256" key="1">
    <source>
        <dbReference type="ARBA" id="ARBA00004123"/>
    </source>
</evidence>
<evidence type="ECO:0000313" key="7">
    <source>
        <dbReference type="Proteomes" id="UP001280581"/>
    </source>
</evidence>
<dbReference type="Pfam" id="PF03517">
    <property type="entry name" value="Voldacs"/>
    <property type="match status" value="1"/>
</dbReference>
<evidence type="ECO:0000256" key="2">
    <source>
        <dbReference type="ARBA" id="ARBA00004496"/>
    </source>
</evidence>
<dbReference type="EMBL" id="WVTA01000017">
    <property type="protein sequence ID" value="KAK3200903.1"/>
    <property type="molecule type" value="Genomic_DNA"/>
</dbReference>
<accession>A0AAN6REF4</accession>
<gene>
    <name evidence="6" type="ORF">GRF29_213g313656</name>
</gene>
<sequence length="258" mass="27818">MNSAPTIQELTTPPSRDDFTPLQEHQETTPSTFFGGKPVLYSHHSGLTFSAPKEALQSHPSFSKLHTSTDGADEGDVLVKDVEVWVNSNDFILFQRHPSPTGLSIPFPKIALHALMKKAHSPALLMNLSLNDPETVNSADDIDVLEIILLPPGYDTESPESESMRDVFQAMNTCAEFHPDAEEEGEAEPDITAPGASGWITAENVGEFMDEEGNFLGTVIGGEEELGPGAGTVRGREGEEEGGMNGVDGHEGKYQRTG</sequence>
<feature type="compositionally biased region" description="Polar residues" evidence="5">
    <location>
        <begin position="1"/>
        <end position="14"/>
    </location>
</feature>
<dbReference type="GO" id="GO:0045292">
    <property type="term" value="P:mRNA cis splicing, via spliceosome"/>
    <property type="evidence" value="ECO:0007669"/>
    <property type="project" value="TreeGrafter"/>
</dbReference>
<feature type="region of interest" description="Disordered" evidence="5">
    <location>
        <begin position="221"/>
        <end position="258"/>
    </location>
</feature>
<dbReference type="Proteomes" id="UP001280581">
    <property type="component" value="Unassembled WGS sequence"/>
</dbReference>
<dbReference type="AlphaFoldDB" id="A0AAN6REF4"/>
<dbReference type="GO" id="GO:0034715">
    <property type="term" value="C:pICln-Sm protein complex"/>
    <property type="evidence" value="ECO:0007669"/>
    <property type="project" value="TreeGrafter"/>
</dbReference>
<feature type="compositionally biased region" description="Basic and acidic residues" evidence="5">
    <location>
        <begin position="15"/>
        <end position="27"/>
    </location>
</feature>
<dbReference type="GO" id="GO:0000387">
    <property type="term" value="P:spliceosomal snRNP assembly"/>
    <property type="evidence" value="ECO:0007669"/>
    <property type="project" value="TreeGrafter"/>
</dbReference>
<name>A0AAN6REF4_9PLEO</name>
<proteinExistence type="predicted"/>
<dbReference type="PANTHER" id="PTHR21399:SF0">
    <property type="entry name" value="METHYLOSOME SUBUNIT PICLN"/>
    <property type="match status" value="1"/>
</dbReference>
<comment type="caution">
    <text evidence="6">The sequence shown here is derived from an EMBL/GenBank/DDBJ whole genome shotgun (WGS) entry which is preliminary data.</text>
</comment>
<comment type="subcellular location">
    <subcellularLocation>
        <location evidence="2">Cytoplasm</location>
    </subcellularLocation>
    <subcellularLocation>
        <location evidence="1">Nucleus</location>
    </subcellularLocation>
</comment>
<feature type="compositionally biased region" description="Basic and acidic residues" evidence="5">
    <location>
        <begin position="248"/>
        <end position="258"/>
    </location>
</feature>
<keyword evidence="4" id="KW-0539">Nucleus</keyword>
<keyword evidence="7" id="KW-1185">Reference proteome</keyword>
<protein>
    <recommendedName>
        <fullName evidence="8">Protein LOT5</fullName>
    </recommendedName>
</protein>
<dbReference type="PANTHER" id="PTHR21399">
    <property type="entry name" value="CHLORIDE CONDUCTANCE REGULATORY PROTEIN ICLN"/>
    <property type="match status" value="1"/>
</dbReference>
<dbReference type="GO" id="GO:0005681">
    <property type="term" value="C:spliceosomal complex"/>
    <property type="evidence" value="ECO:0007669"/>
    <property type="project" value="TreeGrafter"/>
</dbReference>
<evidence type="ECO:0000256" key="4">
    <source>
        <dbReference type="ARBA" id="ARBA00023242"/>
    </source>
</evidence>
<dbReference type="InterPro" id="IPR039924">
    <property type="entry name" value="ICln/Lot5/Saf5"/>
</dbReference>
<evidence type="ECO:0008006" key="8">
    <source>
        <dbReference type="Google" id="ProtNLM"/>
    </source>
</evidence>
<dbReference type="GO" id="GO:0005829">
    <property type="term" value="C:cytosol"/>
    <property type="evidence" value="ECO:0007669"/>
    <property type="project" value="TreeGrafter"/>
</dbReference>
<evidence type="ECO:0000256" key="5">
    <source>
        <dbReference type="SAM" id="MobiDB-lite"/>
    </source>
</evidence>